<proteinExistence type="predicted"/>
<organism evidence="1 2">
    <name type="scientific">Trichonephila clavipes</name>
    <name type="common">Golden silk orbweaver</name>
    <name type="synonym">Nephila clavipes</name>
    <dbReference type="NCBI Taxonomy" id="2585209"/>
    <lineage>
        <taxon>Eukaryota</taxon>
        <taxon>Metazoa</taxon>
        <taxon>Ecdysozoa</taxon>
        <taxon>Arthropoda</taxon>
        <taxon>Chelicerata</taxon>
        <taxon>Arachnida</taxon>
        <taxon>Araneae</taxon>
        <taxon>Araneomorphae</taxon>
        <taxon>Entelegynae</taxon>
        <taxon>Araneoidea</taxon>
        <taxon>Nephilidae</taxon>
        <taxon>Trichonephila</taxon>
    </lineage>
</organism>
<comment type="caution">
    <text evidence="1">The sequence shown here is derived from an EMBL/GenBank/DDBJ whole genome shotgun (WGS) entry which is preliminary data.</text>
</comment>
<dbReference type="AlphaFoldDB" id="A0A8X6RVJ8"/>
<dbReference type="Proteomes" id="UP000887159">
    <property type="component" value="Unassembled WGS sequence"/>
</dbReference>
<gene>
    <name evidence="1" type="ORF">TNCV_4909291</name>
</gene>
<name>A0A8X6RVJ8_TRICX</name>
<evidence type="ECO:0000313" key="2">
    <source>
        <dbReference type="Proteomes" id="UP000887159"/>
    </source>
</evidence>
<reference evidence="1" key="1">
    <citation type="submission" date="2020-08" db="EMBL/GenBank/DDBJ databases">
        <title>Multicomponent nature underlies the extraordinary mechanical properties of spider dragline silk.</title>
        <authorList>
            <person name="Kono N."/>
            <person name="Nakamura H."/>
            <person name="Mori M."/>
            <person name="Yoshida Y."/>
            <person name="Ohtoshi R."/>
            <person name="Malay A.D."/>
            <person name="Moran D.A.P."/>
            <person name="Tomita M."/>
            <person name="Numata K."/>
            <person name="Arakawa K."/>
        </authorList>
    </citation>
    <scope>NUCLEOTIDE SEQUENCE</scope>
</reference>
<sequence>MSPLQRENSPLEGPFLDRKEFLPFSRSSCYKLPPRSLPPDEGCTRAMMAPFQSPLWGVTSVLMPPIGMSPVYVQQVGYEDIDPCIWRPGVRHCATGTTETFDSPMSYALILETSTPRPSTRLFLVQKGLKLRLDIANCELLTMATWLLCSVRLGRDHPFRSSCYKLPPRSLPPDEGCTRAMMAPFQSPLWGVTSVLMPPIGMSPVYVQQVGYEDIDPCIWRPGVRHCATGTTETFDSPMSYALILETSTPRPSTRLFLVQKGLKLRLDIANCELLTMATWLLCSVRLGRDHPLAIEMARISVSEFRIKCFTVRWKTSLL</sequence>
<evidence type="ECO:0000313" key="1">
    <source>
        <dbReference type="EMBL" id="GFX98286.1"/>
    </source>
</evidence>
<dbReference type="EMBL" id="BMAU01021201">
    <property type="protein sequence ID" value="GFX98286.1"/>
    <property type="molecule type" value="Genomic_DNA"/>
</dbReference>
<accession>A0A8X6RVJ8</accession>
<protein>
    <submittedName>
        <fullName evidence="1">Uncharacterized protein</fullName>
    </submittedName>
</protein>
<keyword evidence="2" id="KW-1185">Reference proteome</keyword>